<evidence type="ECO:0000313" key="3">
    <source>
        <dbReference type="Proteomes" id="UP000053766"/>
    </source>
</evidence>
<protein>
    <submittedName>
        <fullName evidence="2">Uncharacterized protein</fullName>
    </submittedName>
</protein>
<proteinExistence type="predicted"/>
<evidence type="ECO:0000256" key="1">
    <source>
        <dbReference type="SAM" id="MobiDB-lite"/>
    </source>
</evidence>
<organism evidence="2 3">
    <name type="scientific">Dictyocaulus viviparus</name>
    <name type="common">Bovine lungworm</name>
    <dbReference type="NCBI Taxonomy" id="29172"/>
    <lineage>
        <taxon>Eukaryota</taxon>
        <taxon>Metazoa</taxon>
        <taxon>Ecdysozoa</taxon>
        <taxon>Nematoda</taxon>
        <taxon>Chromadorea</taxon>
        <taxon>Rhabditida</taxon>
        <taxon>Rhabditina</taxon>
        <taxon>Rhabditomorpha</taxon>
        <taxon>Strongyloidea</taxon>
        <taxon>Metastrongylidae</taxon>
        <taxon>Dictyocaulus</taxon>
    </lineage>
</organism>
<dbReference type="Proteomes" id="UP000053766">
    <property type="component" value="Unassembled WGS sequence"/>
</dbReference>
<name>A0A0D8YC90_DICVI</name>
<dbReference type="AlphaFoldDB" id="A0A0D8YC90"/>
<reference evidence="2 3" key="1">
    <citation type="submission" date="2013-11" db="EMBL/GenBank/DDBJ databases">
        <title>Draft genome of the bovine lungworm Dictyocaulus viviparus.</title>
        <authorList>
            <person name="Mitreva M."/>
        </authorList>
    </citation>
    <scope>NUCLEOTIDE SEQUENCE [LARGE SCALE GENOMIC DNA]</scope>
    <source>
        <strain evidence="2 3">HannoverDv2000</strain>
    </source>
</reference>
<accession>A0A0D8YC90</accession>
<dbReference type="EMBL" id="KN716169">
    <property type="protein sequence ID" value="KJH52171.1"/>
    <property type="molecule type" value="Genomic_DNA"/>
</dbReference>
<dbReference type="OrthoDB" id="5876913at2759"/>
<sequence>MGKLISKPNPAQPKTIAEAKAEISEVLQKIKEHYEAINKLRLADRTKWKYFNKKVEELEVVKASALKQERKRQGDCERTMVLNQLEASKHFKEIQRLPKNLQHVMKIGRLRQANQSGLYRLDSGFSADITVVWIICSVKTEGRKTTTSSEERNTKSVEKTDSHGDKQDTEQCDPHRSKCYLEEQNCLSTALSLPGVDKKSDKVRTKNEEQSLSALKNKEISQAKSNAKAEELFVQIDMPMNVRKTERRDSSCCLHVAKLVSVPMHIEYSESDTSELTSSSSLQQFQSHKQSYELPPTIAGISSPDQKTIKREGMINRKEEVNGGNRLKSRSKTEEFIESISLSEEHQSLRNC</sequence>
<feature type="region of interest" description="Disordered" evidence="1">
    <location>
        <begin position="144"/>
        <end position="174"/>
    </location>
</feature>
<keyword evidence="3" id="KW-1185">Reference proteome</keyword>
<gene>
    <name evidence="2" type="ORF">DICVIV_01636</name>
</gene>
<evidence type="ECO:0000313" key="2">
    <source>
        <dbReference type="EMBL" id="KJH52171.1"/>
    </source>
</evidence>
<reference evidence="3" key="2">
    <citation type="journal article" date="2016" name="Sci. Rep.">
        <title>Dictyocaulus viviparus genome, variome and transcriptome elucidate lungworm biology and support future intervention.</title>
        <authorList>
            <person name="McNulty S.N."/>
            <person name="Strube C."/>
            <person name="Rosa B.A."/>
            <person name="Martin J.C."/>
            <person name="Tyagi R."/>
            <person name="Choi Y.J."/>
            <person name="Wang Q."/>
            <person name="Hallsworth Pepin K."/>
            <person name="Zhang X."/>
            <person name="Ozersky P."/>
            <person name="Wilson R.K."/>
            <person name="Sternberg P.W."/>
            <person name="Gasser R.B."/>
            <person name="Mitreva M."/>
        </authorList>
    </citation>
    <scope>NUCLEOTIDE SEQUENCE [LARGE SCALE GENOMIC DNA]</scope>
    <source>
        <strain evidence="3">HannoverDv2000</strain>
    </source>
</reference>